<reference evidence="2" key="1">
    <citation type="journal article" date="2019" name="Sci. Rep.">
        <title>Draft genome of Tanacetum cinerariifolium, the natural source of mosquito coil.</title>
        <authorList>
            <person name="Yamashiro T."/>
            <person name="Shiraishi A."/>
            <person name="Satake H."/>
            <person name="Nakayama K."/>
        </authorList>
    </citation>
    <scope>NUCLEOTIDE SEQUENCE</scope>
</reference>
<protein>
    <recommendedName>
        <fullName evidence="3">Reverse transcriptase domain-containing protein</fullName>
    </recommendedName>
</protein>
<gene>
    <name evidence="2" type="ORF">Tci_001428</name>
</gene>
<evidence type="ECO:0000313" key="2">
    <source>
        <dbReference type="EMBL" id="GEU29450.1"/>
    </source>
</evidence>
<feature type="compositionally biased region" description="Acidic residues" evidence="1">
    <location>
        <begin position="53"/>
        <end position="78"/>
    </location>
</feature>
<proteinExistence type="predicted"/>
<sequence length="327" mass="36309">MHPPSPDHVPRPEHPPSPDYVPGYITKSDPEEDSKEDDEDPEEDPADYPIDRDNDEEEESSRDDVDDEEEEEDKEEEEHLAPTNSTEVARLLTKPTSLPSPLTSYSSPPPQIPSPPLPASPTYPLGYRAAMIWLRAESPSTSHPLPLPPPIILPHTRASMVMMRAAVLSTYILAPQSDTPPSGTPPQSIPLPTSSPPLLLPSTDRRADVPKVTLPPQKRLCIAIRPRFEVKKCSSAPTARPTRGFRADYGFVGTLDAKIRHDPDKEIGHNITNVWEDPDETVEEIPTTDVAELGQRMTDFVTTVRQDTDEIYGRLDDAQDDRLLMSG</sequence>
<feature type="region of interest" description="Disordered" evidence="1">
    <location>
        <begin position="1"/>
        <end position="119"/>
    </location>
</feature>
<dbReference type="AlphaFoldDB" id="A0A699GIN2"/>
<name>A0A699GIN2_TANCI</name>
<feature type="compositionally biased region" description="Acidic residues" evidence="1">
    <location>
        <begin position="30"/>
        <end position="46"/>
    </location>
</feature>
<evidence type="ECO:0000256" key="1">
    <source>
        <dbReference type="SAM" id="MobiDB-lite"/>
    </source>
</evidence>
<dbReference type="EMBL" id="BKCJ010000069">
    <property type="protein sequence ID" value="GEU29450.1"/>
    <property type="molecule type" value="Genomic_DNA"/>
</dbReference>
<comment type="caution">
    <text evidence="2">The sequence shown here is derived from an EMBL/GenBank/DDBJ whole genome shotgun (WGS) entry which is preliminary data.</text>
</comment>
<accession>A0A699GIN2</accession>
<organism evidence="2">
    <name type="scientific">Tanacetum cinerariifolium</name>
    <name type="common">Dalmatian daisy</name>
    <name type="synonym">Chrysanthemum cinerariifolium</name>
    <dbReference type="NCBI Taxonomy" id="118510"/>
    <lineage>
        <taxon>Eukaryota</taxon>
        <taxon>Viridiplantae</taxon>
        <taxon>Streptophyta</taxon>
        <taxon>Embryophyta</taxon>
        <taxon>Tracheophyta</taxon>
        <taxon>Spermatophyta</taxon>
        <taxon>Magnoliopsida</taxon>
        <taxon>eudicotyledons</taxon>
        <taxon>Gunneridae</taxon>
        <taxon>Pentapetalae</taxon>
        <taxon>asterids</taxon>
        <taxon>campanulids</taxon>
        <taxon>Asterales</taxon>
        <taxon>Asteraceae</taxon>
        <taxon>Asteroideae</taxon>
        <taxon>Anthemideae</taxon>
        <taxon>Anthemidinae</taxon>
        <taxon>Tanacetum</taxon>
    </lineage>
</organism>
<feature type="compositionally biased region" description="Low complexity" evidence="1">
    <location>
        <begin position="91"/>
        <end position="106"/>
    </location>
</feature>
<feature type="compositionally biased region" description="Pro residues" evidence="1">
    <location>
        <begin position="107"/>
        <end position="119"/>
    </location>
</feature>
<evidence type="ECO:0008006" key="3">
    <source>
        <dbReference type="Google" id="ProtNLM"/>
    </source>
</evidence>